<comment type="similarity">
    <text evidence="1 7">Belongs to the SsuD family.</text>
</comment>
<evidence type="ECO:0000256" key="5">
    <source>
        <dbReference type="ARBA" id="ARBA00023002"/>
    </source>
</evidence>
<organism evidence="10 11">
    <name type="scientific">Cohnella cholangitidis</name>
    <dbReference type="NCBI Taxonomy" id="2598458"/>
    <lineage>
        <taxon>Bacteria</taxon>
        <taxon>Bacillati</taxon>
        <taxon>Bacillota</taxon>
        <taxon>Bacilli</taxon>
        <taxon>Bacillales</taxon>
        <taxon>Paenibacillaceae</taxon>
        <taxon>Cohnella</taxon>
    </lineage>
</organism>
<keyword evidence="4 7" id="KW-0288">FMN</keyword>
<dbReference type="Proteomes" id="UP000515679">
    <property type="component" value="Chromosome"/>
</dbReference>
<comment type="catalytic activity">
    <reaction evidence="7">
        <text>an alkanesulfonate + FMNH2 + O2 = an aldehyde + FMN + sulfite + H2O + 2 H(+)</text>
        <dbReference type="Rhea" id="RHEA:23064"/>
        <dbReference type="ChEBI" id="CHEBI:15377"/>
        <dbReference type="ChEBI" id="CHEBI:15378"/>
        <dbReference type="ChEBI" id="CHEBI:15379"/>
        <dbReference type="ChEBI" id="CHEBI:17359"/>
        <dbReference type="ChEBI" id="CHEBI:17478"/>
        <dbReference type="ChEBI" id="CHEBI:57618"/>
        <dbReference type="ChEBI" id="CHEBI:58210"/>
        <dbReference type="ChEBI" id="CHEBI:134249"/>
        <dbReference type="EC" id="1.14.14.5"/>
    </reaction>
</comment>
<dbReference type="Pfam" id="PF00296">
    <property type="entry name" value="Bac_luciferase"/>
    <property type="match status" value="1"/>
</dbReference>
<evidence type="ECO:0000256" key="6">
    <source>
        <dbReference type="ARBA" id="ARBA00023033"/>
    </source>
</evidence>
<dbReference type="CDD" id="cd01094">
    <property type="entry name" value="Alkanesulfonate_monoxygenase"/>
    <property type="match status" value="1"/>
</dbReference>
<dbReference type="EC" id="1.14.14.5" evidence="2 7"/>
<dbReference type="AlphaFoldDB" id="A0A7G5BY04"/>
<evidence type="ECO:0000256" key="3">
    <source>
        <dbReference type="ARBA" id="ARBA00022630"/>
    </source>
</evidence>
<evidence type="ECO:0000256" key="1">
    <source>
        <dbReference type="ARBA" id="ARBA00007044"/>
    </source>
</evidence>
<keyword evidence="11" id="KW-1185">Reference proteome</keyword>
<feature type="region of interest" description="Disordered" evidence="8">
    <location>
        <begin position="375"/>
        <end position="395"/>
    </location>
</feature>
<comment type="function">
    <text evidence="7">Catalyzes the desulfonation of aliphatic sulfonates.</text>
</comment>
<dbReference type="SUPFAM" id="SSF51679">
    <property type="entry name" value="Bacterial luciferase-like"/>
    <property type="match status" value="1"/>
</dbReference>
<evidence type="ECO:0000256" key="8">
    <source>
        <dbReference type="SAM" id="MobiDB-lite"/>
    </source>
</evidence>
<dbReference type="NCBIfam" id="TIGR03565">
    <property type="entry name" value="alk_sulf_monoox"/>
    <property type="match status" value="1"/>
</dbReference>
<proteinExistence type="inferred from homology"/>
<evidence type="ECO:0000313" key="10">
    <source>
        <dbReference type="EMBL" id="QMV41838.1"/>
    </source>
</evidence>
<dbReference type="PANTHER" id="PTHR42847">
    <property type="entry name" value="ALKANESULFONATE MONOOXYGENASE"/>
    <property type="match status" value="1"/>
</dbReference>
<dbReference type="GO" id="GO:0008726">
    <property type="term" value="F:alkanesulfonate monooxygenase activity"/>
    <property type="evidence" value="ECO:0007669"/>
    <property type="project" value="UniProtKB-UniRule"/>
</dbReference>
<dbReference type="InterPro" id="IPR036661">
    <property type="entry name" value="Luciferase-like_sf"/>
</dbReference>
<keyword evidence="3 7" id="KW-0285">Flavoprotein</keyword>
<feature type="domain" description="Luciferase-like" evidence="9">
    <location>
        <begin position="1"/>
        <end position="323"/>
    </location>
</feature>
<dbReference type="HAMAP" id="MF_01229">
    <property type="entry name" value="Alkanesulf_monooxygen"/>
    <property type="match status" value="1"/>
</dbReference>
<dbReference type="Gene3D" id="3.20.20.30">
    <property type="entry name" value="Luciferase-like domain"/>
    <property type="match status" value="1"/>
</dbReference>
<dbReference type="EMBL" id="CP041969">
    <property type="protein sequence ID" value="QMV41838.1"/>
    <property type="molecule type" value="Genomic_DNA"/>
</dbReference>
<dbReference type="KEGG" id="cchl:FPL14_12070"/>
<evidence type="ECO:0000256" key="7">
    <source>
        <dbReference type="HAMAP-Rule" id="MF_01229"/>
    </source>
</evidence>
<evidence type="ECO:0000256" key="2">
    <source>
        <dbReference type="ARBA" id="ARBA00012113"/>
    </source>
</evidence>
<reference evidence="10 11" key="1">
    <citation type="submission" date="2019-07" db="EMBL/GenBank/DDBJ databases">
        <authorList>
            <person name="Kim J.K."/>
            <person name="Cheong H.-M."/>
            <person name="Choi Y."/>
            <person name="Hwang K.J."/>
            <person name="Lee S."/>
            <person name="Choi C."/>
        </authorList>
    </citation>
    <scope>NUCLEOTIDE SEQUENCE [LARGE SCALE GENOMIC DNA]</scope>
    <source>
        <strain evidence="10 11">KS 22</strain>
    </source>
</reference>
<name>A0A7G5BY04_9BACL</name>
<protein>
    <recommendedName>
        <fullName evidence="2 7">Alkanesulfonate monooxygenase</fullName>
        <ecNumber evidence="2 7">1.14.14.5</ecNumber>
    </recommendedName>
    <alternativeName>
        <fullName evidence="7">FMNH2-dependent aliphatic sulfonate monooxygenase</fullName>
    </alternativeName>
</protein>
<dbReference type="NCBIfam" id="NF001939">
    <property type="entry name" value="PRK00719.1"/>
    <property type="match status" value="1"/>
</dbReference>
<dbReference type="InterPro" id="IPR011251">
    <property type="entry name" value="Luciferase-like_dom"/>
</dbReference>
<keyword evidence="5 7" id="KW-0560">Oxidoreductase</keyword>
<evidence type="ECO:0000259" key="9">
    <source>
        <dbReference type="Pfam" id="PF00296"/>
    </source>
</evidence>
<keyword evidence="6 7" id="KW-0503">Monooxygenase</keyword>
<dbReference type="GO" id="GO:0046306">
    <property type="term" value="P:alkanesulfonate catabolic process"/>
    <property type="evidence" value="ECO:0007669"/>
    <property type="project" value="TreeGrafter"/>
</dbReference>
<dbReference type="InterPro" id="IPR019911">
    <property type="entry name" value="Alkanesulphonate_mOase_FMN-dep"/>
</dbReference>
<evidence type="ECO:0000256" key="4">
    <source>
        <dbReference type="ARBA" id="ARBA00022643"/>
    </source>
</evidence>
<sequence>MELFWFIPLHGDGRYLGTSEGARAVDFDYTRQIAQAADRLGYHGVLVPTGKACEDAWIAASSLISATSKLKFLVAVRPGLMSPSTAARMASTLDRFSNGRLLVNIVTGGDPHELAGDGIFLSHKERYEQTDEFMTIWRRLMQGEQVTYNGKYLRTEEGQLLFPPLQKPYPPVYFGGSSPAAQRIAADHVDFYLTWGEPPEEVAKKIAEVRKLAEASGRTVRFGIRLHVIVRETNEEAWAAADQLIRYVDEDTIAEAQSILARYDSVGQKRMADLHKGDRSSLVIGPNLWAGIGLVRGGAGTALVGDPQSVAARIKEYYELGIETFVFSGYPHLEEAYRAAELLFPLLPLKARSALDQSSAIEAYGELVAYNKRPGKVTGPQGGGTTHELVQQTRQ</sequence>
<dbReference type="RefSeq" id="WP_182303175.1">
    <property type="nucleotide sequence ID" value="NZ_CP041969.1"/>
</dbReference>
<gene>
    <name evidence="7 10" type="primary">ssuD</name>
    <name evidence="10" type="ORF">FPL14_12070</name>
</gene>
<accession>A0A7G5BY04</accession>
<dbReference type="InterPro" id="IPR050172">
    <property type="entry name" value="SsuD_RutA_monooxygenase"/>
</dbReference>
<evidence type="ECO:0000313" key="11">
    <source>
        <dbReference type="Proteomes" id="UP000515679"/>
    </source>
</evidence>
<dbReference type="PANTHER" id="PTHR42847:SF4">
    <property type="entry name" value="ALKANESULFONATE MONOOXYGENASE-RELATED"/>
    <property type="match status" value="1"/>
</dbReference>